<protein>
    <submittedName>
        <fullName evidence="3">Uncharacterized protein</fullName>
    </submittedName>
</protein>
<evidence type="ECO:0000313" key="3">
    <source>
        <dbReference type="EMBL" id="SHN45738.1"/>
    </source>
</evidence>
<feature type="region of interest" description="Disordered" evidence="1">
    <location>
        <begin position="1"/>
        <end position="32"/>
    </location>
</feature>
<dbReference type="AlphaFoldDB" id="A0A1M7RI53"/>
<dbReference type="Proteomes" id="UP000184440">
    <property type="component" value="Unassembled WGS sequence"/>
</dbReference>
<evidence type="ECO:0000313" key="4">
    <source>
        <dbReference type="Proteomes" id="UP000184440"/>
    </source>
</evidence>
<feature type="non-terminal residue" evidence="3">
    <location>
        <position position="32"/>
    </location>
</feature>
<gene>
    <name evidence="2" type="ORF">SAMN05443668_1011</name>
    <name evidence="3" type="ORF">SAMN05443668_112235</name>
</gene>
<dbReference type="EMBL" id="FRCS01000001">
    <property type="protein sequence ID" value="SHM20466.1"/>
    <property type="molecule type" value="Genomic_DNA"/>
</dbReference>
<evidence type="ECO:0000256" key="1">
    <source>
        <dbReference type="SAM" id="MobiDB-lite"/>
    </source>
</evidence>
<name>A0A1M7RI53_9ACTN</name>
<dbReference type="STRING" id="134849.SAMN05443668_1011"/>
<dbReference type="EMBL" id="FRCS01000012">
    <property type="protein sequence ID" value="SHN45738.1"/>
    <property type="molecule type" value="Genomic_DNA"/>
</dbReference>
<reference evidence="3 4" key="1">
    <citation type="submission" date="2016-11" db="EMBL/GenBank/DDBJ databases">
        <authorList>
            <person name="Jaros S."/>
            <person name="Januszkiewicz K."/>
            <person name="Wedrychowicz H."/>
        </authorList>
    </citation>
    <scope>NUCLEOTIDE SEQUENCE [LARGE SCALE GENOMIC DNA]</scope>
    <source>
        <strain evidence="3 4">DSM 46144</strain>
    </source>
</reference>
<accession>A0A1M7RI53</accession>
<proteinExistence type="predicted"/>
<organism evidence="3 4">
    <name type="scientific">Cryptosporangium aurantiacum</name>
    <dbReference type="NCBI Taxonomy" id="134849"/>
    <lineage>
        <taxon>Bacteria</taxon>
        <taxon>Bacillati</taxon>
        <taxon>Actinomycetota</taxon>
        <taxon>Actinomycetes</taxon>
        <taxon>Cryptosporangiales</taxon>
        <taxon>Cryptosporangiaceae</taxon>
        <taxon>Cryptosporangium</taxon>
    </lineage>
</organism>
<keyword evidence="4" id="KW-1185">Reference proteome</keyword>
<evidence type="ECO:0000313" key="2">
    <source>
        <dbReference type="EMBL" id="SHM20466.1"/>
    </source>
</evidence>
<feature type="compositionally biased region" description="Polar residues" evidence="1">
    <location>
        <begin position="21"/>
        <end position="32"/>
    </location>
</feature>
<sequence>MSDYETNVDVDGDGQWDDVNYSENADGSVTIT</sequence>
<feature type="compositionally biased region" description="Acidic residues" evidence="1">
    <location>
        <begin position="1"/>
        <end position="16"/>
    </location>
</feature>